<dbReference type="GO" id="GO:0003852">
    <property type="term" value="F:2-isopropylmalate synthase activity"/>
    <property type="evidence" value="ECO:0007669"/>
    <property type="project" value="InterPro"/>
</dbReference>
<dbReference type="GO" id="GO:0043714">
    <property type="term" value="F:(R)-citramalate synthase activity"/>
    <property type="evidence" value="ECO:0007669"/>
    <property type="project" value="UniProtKB-EC"/>
</dbReference>
<dbReference type="Pfam" id="PF08502">
    <property type="entry name" value="LeuA_dimer"/>
    <property type="match status" value="1"/>
</dbReference>
<dbReference type="UniPathway" id="UPA00047">
    <property type="reaction ID" value="UER00066"/>
</dbReference>
<organism evidence="10">
    <name type="scientific">freshwater metagenome</name>
    <dbReference type="NCBI Taxonomy" id="449393"/>
    <lineage>
        <taxon>unclassified sequences</taxon>
        <taxon>metagenomes</taxon>
        <taxon>ecological metagenomes</taxon>
    </lineage>
</organism>
<reference evidence="10" key="1">
    <citation type="submission" date="2014-05" db="EMBL/GenBank/DDBJ databases">
        <title>Key roles for freshwater Actinobacteria revealed by deep metagenomic sequencing.</title>
        <authorList>
            <person name="Ghai R."/>
            <person name="Mizuno C.M."/>
            <person name="Picazo A."/>
            <person name="Camacho A."/>
            <person name="Rodriguez-Valera F."/>
        </authorList>
    </citation>
    <scope>NUCLEOTIDE SEQUENCE</scope>
</reference>
<dbReference type="EC" id="2.3.3.21" evidence="8"/>
<dbReference type="NCBIfam" id="TIGR00977">
    <property type="entry name" value="citramal_synth"/>
    <property type="match status" value="1"/>
</dbReference>
<sequence>MNDNFHIYDTTLRDGAQQEGLNLSVHDKLAIARHLDDLGVGFIEGGWPGANPKDTEFFKRAQTELKLKNATFMAFGATRRPNVKAADDVLLRALQDSGAAGVTLVAKSHDRHVDLALKTNLDENLAMIKESIEFLRAGGQRVFLDAEHFFDGYKSNKAYALEVVRVSAEAGADVIALCDTNGGMLPDELSQVVHDVLTASSARLGIHCHNDTGCAVANSLAAIAAGVTHVQGTLNGYGERTGNADLVSIIANLELKKKQKVLPEGALREAFRISHAVAEVTNVAPSARQPYVGVSAFAHKAGLHASAIKVDPAMYQHEEPSSVGNDRRMLVSEMAGRASIELKSEELGIAIGNDKEVVGRVVERVKEMESRGYTFEAADASFELLLREEIDGKRATFFKVEKWDTTVSRDADNKVTSKASLVISAGGNKIESQGSGNGPVNAIDTALRSGLLKFYPELEKLELTDYKVRILEGRLGTGAITRVLVETTDGTTEWSTIGVHENVIAASVMALEDAVTFGLLLQGRKPE</sequence>
<dbReference type="InterPro" id="IPR005675">
    <property type="entry name" value="Citramal_synthase"/>
</dbReference>
<evidence type="ECO:0000256" key="8">
    <source>
        <dbReference type="ARBA" id="ARBA00034330"/>
    </source>
</evidence>
<dbReference type="AlphaFoldDB" id="A0A094P2R2"/>
<dbReference type="SUPFAM" id="SSF51569">
    <property type="entry name" value="Aldolase"/>
    <property type="match status" value="1"/>
</dbReference>
<evidence type="ECO:0000313" key="10">
    <source>
        <dbReference type="EMBL" id="KGA03669.1"/>
    </source>
</evidence>
<dbReference type="PANTHER" id="PTHR43538">
    <property type="entry name" value="ALPHA-IPM SYNTHASE/HOMOCITRATE SYNTHASE"/>
    <property type="match status" value="1"/>
</dbReference>
<dbReference type="GO" id="GO:0009097">
    <property type="term" value="P:isoleucine biosynthetic process"/>
    <property type="evidence" value="ECO:0007669"/>
    <property type="project" value="UniProtKB-UniPathway"/>
</dbReference>
<comment type="similarity">
    <text evidence="2">Belongs to the alpha-IPM synthase/homocitrate synthase family.</text>
</comment>
<dbReference type="GO" id="GO:0009098">
    <property type="term" value="P:L-leucine biosynthetic process"/>
    <property type="evidence" value="ECO:0007669"/>
    <property type="project" value="InterPro"/>
</dbReference>
<dbReference type="SUPFAM" id="SSF110921">
    <property type="entry name" value="2-isopropylmalate synthase LeuA, allosteric (dimerisation) domain"/>
    <property type="match status" value="1"/>
</dbReference>
<dbReference type="EMBL" id="JNSJ01000006">
    <property type="protein sequence ID" value="KGA03669.1"/>
    <property type="molecule type" value="Genomic_DNA"/>
</dbReference>
<dbReference type="PANTHER" id="PTHR43538:SF1">
    <property type="entry name" value="(R)-CITRAMALATE SYNTHASE"/>
    <property type="match status" value="1"/>
</dbReference>
<proteinExistence type="inferred from homology"/>
<dbReference type="PROSITE" id="PS50991">
    <property type="entry name" value="PYR_CT"/>
    <property type="match status" value="1"/>
</dbReference>
<feature type="domain" description="Pyruvate carboxyltransferase" evidence="9">
    <location>
        <begin position="5"/>
        <end position="268"/>
    </location>
</feature>
<comment type="caution">
    <text evidence="10">The sequence shown here is derived from an EMBL/GenBank/DDBJ whole genome shotgun (WGS) entry which is preliminary data.</text>
</comment>
<dbReference type="Pfam" id="PF22617">
    <property type="entry name" value="HCS_D2"/>
    <property type="match status" value="1"/>
</dbReference>
<keyword evidence="6 10" id="KW-0808">Transferase</keyword>
<dbReference type="Pfam" id="PF00682">
    <property type="entry name" value="HMGL-like"/>
    <property type="match status" value="1"/>
</dbReference>
<evidence type="ECO:0000256" key="5">
    <source>
        <dbReference type="ARBA" id="ARBA00022624"/>
    </source>
</evidence>
<dbReference type="InterPro" id="IPR013785">
    <property type="entry name" value="Aldolase_TIM"/>
</dbReference>
<dbReference type="InterPro" id="IPR002034">
    <property type="entry name" value="AIPM/Hcit_synth_CS"/>
</dbReference>
<dbReference type="PROSITE" id="PS00815">
    <property type="entry name" value="AIPM_HOMOCIT_SYNTH_1"/>
    <property type="match status" value="1"/>
</dbReference>
<dbReference type="Gene3D" id="3.20.20.70">
    <property type="entry name" value="Aldolase class I"/>
    <property type="match status" value="1"/>
</dbReference>
<keyword evidence="5" id="KW-0412">Isoleucine biosynthesis</keyword>
<dbReference type="InterPro" id="IPR054691">
    <property type="entry name" value="LeuA/HCS_post-cat"/>
</dbReference>
<evidence type="ECO:0000256" key="1">
    <source>
        <dbReference type="ARBA" id="ARBA00004743"/>
    </source>
</evidence>
<dbReference type="InterPro" id="IPR000891">
    <property type="entry name" value="PYR_CT"/>
</dbReference>
<gene>
    <name evidence="10" type="ORF">GM49_0895</name>
</gene>
<dbReference type="PROSITE" id="PS00816">
    <property type="entry name" value="AIPM_HOMOCIT_SYNTH_2"/>
    <property type="match status" value="1"/>
</dbReference>
<dbReference type="InterPro" id="IPR013709">
    <property type="entry name" value="2-isopropylmalate_synth_dimer"/>
</dbReference>
<accession>A0A094P2R2</accession>
<evidence type="ECO:0000256" key="2">
    <source>
        <dbReference type="ARBA" id="ARBA00006154"/>
    </source>
</evidence>
<keyword evidence="7" id="KW-0100">Branched-chain amino acid biosynthesis</keyword>
<dbReference type="SMART" id="SM00917">
    <property type="entry name" value="LeuA_dimer"/>
    <property type="match status" value="1"/>
</dbReference>
<evidence type="ECO:0000256" key="6">
    <source>
        <dbReference type="ARBA" id="ARBA00022679"/>
    </source>
</evidence>
<dbReference type="Gene3D" id="1.10.238.260">
    <property type="match status" value="1"/>
</dbReference>
<dbReference type="CDD" id="cd07941">
    <property type="entry name" value="DRE_TIM_LeuA3"/>
    <property type="match status" value="1"/>
</dbReference>
<comment type="pathway">
    <text evidence="1">Amino-acid biosynthesis; L-isoleucine biosynthesis; 2-oxobutanoate from pyruvate: step 1/3.</text>
</comment>
<protein>
    <recommendedName>
        <fullName evidence="3">(R)-citramalate synthase</fullName>
        <ecNumber evidence="8">2.3.3.21</ecNumber>
    </recommendedName>
</protein>
<evidence type="ECO:0000259" key="9">
    <source>
        <dbReference type="PROSITE" id="PS50991"/>
    </source>
</evidence>
<keyword evidence="4" id="KW-0028">Amino-acid biosynthesis</keyword>
<evidence type="ECO:0000256" key="3">
    <source>
        <dbReference type="ARBA" id="ARBA00022325"/>
    </source>
</evidence>
<evidence type="ECO:0000256" key="4">
    <source>
        <dbReference type="ARBA" id="ARBA00022605"/>
    </source>
</evidence>
<dbReference type="Gene3D" id="3.30.160.270">
    <property type="match status" value="1"/>
</dbReference>
<evidence type="ECO:0000256" key="7">
    <source>
        <dbReference type="ARBA" id="ARBA00023304"/>
    </source>
</evidence>
<name>A0A094P2R2_9ZZZZ</name>
<dbReference type="InterPro" id="IPR036230">
    <property type="entry name" value="LeuA_allosteric_dom_sf"/>
</dbReference>